<feature type="transmembrane region" description="Helical" evidence="1">
    <location>
        <begin position="147"/>
        <end position="166"/>
    </location>
</feature>
<accession>G0JLP5</accession>
<dbReference type="KEGG" id="afi:Acife_1973"/>
<reference evidence="2 3" key="1">
    <citation type="journal article" date="2011" name="J. Bacteriol.">
        <title>Draft genome of the psychrotolerant acidophile Acidithiobacillus ferrivorans SS3.</title>
        <authorList>
            <person name="Liljeqvist M."/>
            <person name="Valdes J."/>
            <person name="Holmes D.S."/>
            <person name="Dopson M."/>
        </authorList>
    </citation>
    <scope>NUCLEOTIDE SEQUENCE [LARGE SCALE GENOMIC DNA]</scope>
    <source>
        <strain evidence="2 3">SS3</strain>
    </source>
</reference>
<evidence type="ECO:0000256" key="1">
    <source>
        <dbReference type="SAM" id="Phobius"/>
    </source>
</evidence>
<keyword evidence="1" id="KW-0472">Membrane</keyword>
<protein>
    <submittedName>
        <fullName evidence="2">Uncharacterized protein</fullName>
    </submittedName>
</protein>
<dbReference type="Proteomes" id="UP000009220">
    <property type="component" value="Chromosome"/>
</dbReference>
<sequence length="205" mass="23331">MLHTNVITWMHLEYLRFHSLPLVIYLTDPRSLEGAVIPFLISIWLLLKYWRQVKDQQIILGFLLFAVTMGLFTQYWGITGLHLFTGGFVIWPVLVLLLGDRFPWPLAYPLTFIGTLIPDLYGAGIAADWQNGWFFGVGGAGFQDGVFLVPLETLIAAAVMNKFGMFMRRRGYFSRRVSVDKDVFCPDDEDRRAPAGQANHKGESE</sequence>
<dbReference type="Pfam" id="PF07758">
    <property type="entry name" value="DUF1614"/>
    <property type="match status" value="1"/>
</dbReference>
<dbReference type="RefSeq" id="WP_014029347.1">
    <property type="nucleotide sequence ID" value="NC_015942.1"/>
</dbReference>
<dbReference type="HOGENOM" id="CLU_115715_0_0_6"/>
<evidence type="ECO:0000313" key="3">
    <source>
        <dbReference type="Proteomes" id="UP000009220"/>
    </source>
</evidence>
<dbReference type="AlphaFoldDB" id="G0JLP5"/>
<feature type="transmembrane region" description="Helical" evidence="1">
    <location>
        <begin position="57"/>
        <end position="75"/>
    </location>
</feature>
<dbReference type="EMBL" id="CP002985">
    <property type="protein sequence ID" value="AEM48094.1"/>
    <property type="molecule type" value="Genomic_DNA"/>
</dbReference>
<dbReference type="STRING" id="743299.Acife_1973"/>
<proteinExistence type="predicted"/>
<name>G0JLP5_9PROT</name>
<keyword evidence="1" id="KW-1133">Transmembrane helix</keyword>
<dbReference type="InterPro" id="IPR011672">
    <property type="entry name" value="DUF1614"/>
</dbReference>
<evidence type="ECO:0000313" key="2">
    <source>
        <dbReference type="EMBL" id="AEM48094.1"/>
    </source>
</evidence>
<feature type="transmembrane region" description="Helical" evidence="1">
    <location>
        <begin position="81"/>
        <end position="99"/>
    </location>
</feature>
<organism evidence="2 3">
    <name type="scientific">Acidithiobacillus ferrivorans SS3</name>
    <dbReference type="NCBI Taxonomy" id="743299"/>
    <lineage>
        <taxon>Bacteria</taxon>
        <taxon>Pseudomonadati</taxon>
        <taxon>Pseudomonadota</taxon>
        <taxon>Acidithiobacillia</taxon>
        <taxon>Acidithiobacillales</taxon>
        <taxon>Acidithiobacillaceae</taxon>
        <taxon>Acidithiobacillus</taxon>
    </lineage>
</organism>
<feature type="transmembrane region" description="Helical" evidence="1">
    <location>
        <begin position="106"/>
        <end position="127"/>
    </location>
</feature>
<gene>
    <name evidence="2" type="ORF">Acife_1973</name>
</gene>
<keyword evidence="1" id="KW-0812">Transmembrane</keyword>